<gene>
    <name evidence="1" type="ORF">PPL_08246</name>
</gene>
<dbReference type="EMBL" id="ADBJ01000037">
    <property type="protein sequence ID" value="EFA78783.1"/>
    <property type="molecule type" value="Genomic_DNA"/>
</dbReference>
<evidence type="ECO:0000313" key="1">
    <source>
        <dbReference type="EMBL" id="EFA78783.1"/>
    </source>
</evidence>
<protein>
    <submittedName>
        <fullName evidence="1">Uncharacterized protein</fullName>
    </submittedName>
</protein>
<name>D3BJ09_HETP5</name>
<dbReference type="AlphaFoldDB" id="D3BJ09"/>
<dbReference type="GeneID" id="31363726"/>
<dbReference type="InParanoid" id="D3BJ09"/>
<evidence type="ECO:0000313" key="2">
    <source>
        <dbReference type="Proteomes" id="UP000001396"/>
    </source>
</evidence>
<proteinExistence type="predicted"/>
<comment type="caution">
    <text evidence="1">The sequence shown here is derived from an EMBL/GenBank/DDBJ whole genome shotgun (WGS) entry which is preliminary data.</text>
</comment>
<dbReference type="PANTHER" id="PTHR32134">
    <property type="entry name" value="FNIP REPEAT-CONTAINING PROTEIN"/>
    <property type="match status" value="1"/>
</dbReference>
<keyword evidence="2" id="KW-1185">Reference proteome</keyword>
<organism evidence="1 2">
    <name type="scientific">Heterostelium pallidum (strain ATCC 26659 / Pp 5 / PN500)</name>
    <name type="common">Cellular slime mold</name>
    <name type="synonym">Polysphondylium pallidum</name>
    <dbReference type="NCBI Taxonomy" id="670386"/>
    <lineage>
        <taxon>Eukaryota</taxon>
        <taxon>Amoebozoa</taxon>
        <taxon>Evosea</taxon>
        <taxon>Eumycetozoa</taxon>
        <taxon>Dictyostelia</taxon>
        <taxon>Acytosteliales</taxon>
        <taxon>Acytosteliaceae</taxon>
        <taxon>Heterostelium</taxon>
    </lineage>
</organism>
<dbReference type="InterPro" id="IPR051251">
    <property type="entry name" value="STK_FNIP-Repeat"/>
</dbReference>
<dbReference type="Proteomes" id="UP000001396">
    <property type="component" value="Unassembled WGS sequence"/>
</dbReference>
<dbReference type="PANTHER" id="PTHR32134:SF92">
    <property type="entry name" value="FNIP REPEAT-CONTAINING PROTEIN"/>
    <property type="match status" value="1"/>
</dbReference>
<reference evidence="1 2" key="1">
    <citation type="journal article" date="2011" name="Genome Res.">
        <title>Phylogeny-wide analysis of social amoeba genomes highlights ancient origins for complex intercellular communication.</title>
        <authorList>
            <person name="Heidel A.J."/>
            <person name="Lawal H.M."/>
            <person name="Felder M."/>
            <person name="Schilde C."/>
            <person name="Helps N.R."/>
            <person name="Tunggal B."/>
            <person name="Rivero F."/>
            <person name="John U."/>
            <person name="Schleicher M."/>
            <person name="Eichinger L."/>
            <person name="Platzer M."/>
            <person name="Noegel A.A."/>
            <person name="Schaap P."/>
            <person name="Gloeckner G."/>
        </authorList>
    </citation>
    <scope>NUCLEOTIDE SEQUENCE [LARGE SCALE GENOMIC DNA]</scope>
    <source>
        <strain evidence="2">ATCC 26659 / Pp 5 / PN500</strain>
    </source>
</reference>
<dbReference type="RefSeq" id="XP_020430907.1">
    <property type="nucleotide sequence ID" value="XM_020579068.1"/>
</dbReference>
<dbReference type="FunCoup" id="D3BJ09">
    <property type="interactions" value="43"/>
</dbReference>
<sequence length="423" mass="48363">MNDKDNNYVLKLSHILLSKIIGLLNKNIDKICFSLVCKQLYQQRDKYIFLNCDNISQRHSNSIDNEYPRFQLNSYKNILKRSLELKSNCSLLIVNTNHLDGVDFDYLLITNDLKELEIPSTVTKLDIHSDFTHDLDSEFKSKLERSNVNQLILDSRNILFDRFPSNINTLPSSLPSTLRKLSISFRSLNSSKRDYLPASLTKLSVFFANDDVIDRDDYIPQHVRSLSLSVRNQQLSKAFIPRGVRKLTITGSVSLDVDTFSELDQLEALDLIRVYSCEGNIADSPVCIFPADPLDYLLNGRFSELIQSDMLPRCRKLVFSYSCDIESIPDGVETLALLSNHHLEWKNLPSSVRTLTISQKSLQLNGVEGIPSNITNIRLKRRAYKCYLRRLNDHQFLLCGSGKHRTNDLGAIINQCDLLNISL</sequence>
<accession>D3BJ09</accession>